<dbReference type="STRING" id="690567.2142"/>
<dbReference type="PANTHER" id="PTHR12677:SF59">
    <property type="entry name" value="GOLGI APPARATUS MEMBRANE PROTEIN TVP38-RELATED"/>
    <property type="match status" value="1"/>
</dbReference>
<evidence type="ECO:0000256" key="1">
    <source>
        <dbReference type="ARBA" id="ARBA00004651"/>
    </source>
</evidence>
<dbReference type="AlphaFoldDB" id="A0A0E4GBE2"/>
<evidence type="ECO:0000313" key="9">
    <source>
        <dbReference type="Proteomes" id="UP000045545"/>
    </source>
</evidence>
<dbReference type="Proteomes" id="UP000045545">
    <property type="component" value="Unassembled WGS sequence"/>
</dbReference>
<dbReference type="PANTHER" id="PTHR12677">
    <property type="entry name" value="GOLGI APPARATUS MEMBRANE PROTEIN TVP38-RELATED"/>
    <property type="match status" value="1"/>
</dbReference>
<feature type="transmembrane region" description="Helical" evidence="6">
    <location>
        <begin position="6"/>
        <end position="27"/>
    </location>
</feature>
<evidence type="ECO:0000259" key="7">
    <source>
        <dbReference type="Pfam" id="PF09335"/>
    </source>
</evidence>
<dbReference type="GO" id="GO:0005886">
    <property type="term" value="C:plasma membrane"/>
    <property type="evidence" value="ECO:0007669"/>
    <property type="project" value="UniProtKB-SubCell"/>
</dbReference>
<evidence type="ECO:0000256" key="6">
    <source>
        <dbReference type="RuleBase" id="RU366058"/>
    </source>
</evidence>
<dbReference type="InterPro" id="IPR032816">
    <property type="entry name" value="VTT_dom"/>
</dbReference>
<evidence type="ECO:0000313" key="8">
    <source>
        <dbReference type="EMBL" id="CFX89710.1"/>
    </source>
</evidence>
<keyword evidence="2 6" id="KW-1003">Cell membrane</keyword>
<comment type="subcellular location">
    <subcellularLocation>
        <location evidence="1 6">Cell membrane</location>
        <topology evidence="1 6">Multi-pass membrane protein</topology>
    </subcellularLocation>
</comment>
<evidence type="ECO:0000256" key="4">
    <source>
        <dbReference type="ARBA" id="ARBA00022989"/>
    </source>
</evidence>
<reference evidence="8 9" key="1">
    <citation type="submission" date="2015-03" db="EMBL/GenBank/DDBJ databases">
        <authorList>
            <person name="Murphy D."/>
        </authorList>
    </citation>
    <scope>NUCLEOTIDE SEQUENCE [LARGE SCALE GENOMIC DNA]</scope>
    <source>
        <strain evidence="8 9">OL-4</strain>
    </source>
</reference>
<dbReference type="EMBL" id="CGIH01000036">
    <property type="protein sequence ID" value="CFX89710.1"/>
    <property type="molecule type" value="Genomic_DNA"/>
</dbReference>
<protein>
    <recommendedName>
        <fullName evidence="6">TVP38/TMEM64 family membrane protein</fullName>
    </recommendedName>
</protein>
<evidence type="ECO:0000256" key="5">
    <source>
        <dbReference type="ARBA" id="ARBA00023136"/>
    </source>
</evidence>
<comment type="similarity">
    <text evidence="6">Belongs to the TVP38/TMEM64 family.</text>
</comment>
<evidence type="ECO:0000256" key="3">
    <source>
        <dbReference type="ARBA" id="ARBA00022692"/>
    </source>
</evidence>
<proteinExistence type="inferred from homology"/>
<feature type="transmembrane region" description="Helical" evidence="6">
    <location>
        <begin position="137"/>
        <end position="160"/>
    </location>
</feature>
<keyword evidence="4 6" id="KW-1133">Transmembrane helix</keyword>
<name>A0A0E4GBE2_9FIRM</name>
<keyword evidence="3 6" id="KW-0812">Transmembrane</keyword>
<dbReference type="RefSeq" id="WP_052729734.1">
    <property type="nucleotide sequence ID" value="NZ_CGIH01000036.1"/>
</dbReference>
<accession>A0A0E4GBE2</accession>
<feature type="domain" description="VTT" evidence="7">
    <location>
        <begin position="71"/>
        <end position="189"/>
    </location>
</feature>
<feature type="transmembrane region" description="Helical" evidence="6">
    <location>
        <begin position="91"/>
        <end position="116"/>
    </location>
</feature>
<dbReference type="InterPro" id="IPR015414">
    <property type="entry name" value="TMEM64"/>
</dbReference>
<keyword evidence="5 6" id="KW-0472">Membrane</keyword>
<feature type="transmembrane region" description="Helical" evidence="6">
    <location>
        <begin position="166"/>
        <end position="187"/>
    </location>
</feature>
<feature type="transmembrane region" description="Helical" evidence="6">
    <location>
        <begin position="199"/>
        <end position="216"/>
    </location>
</feature>
<gene>
    <name evidence="8" type="ORF">2142</name>
</gene>
<dbReference type="Pfam" id="PF09335">
    <property type="entry name" value="VTT_dom"/>
    <property type="match status" value="1"/>
</dbReference>
<feature type="transmembrane region" description="Helical" evidence="6">
    <location>
        <begin position="47"/>
        <end position="71"/>
    </location>
</feature>
<evidence type="ECO:0000256" key="2">
    <source>
        <dbReference type="ARBA" id="ARBA00022475"/>
    </source>
</evidence>
<sequence>MRKLIPHGVVHGICIILFLALLIFITIDQGAHITKMAQNPVEFKAFLQNYGIFSILVFIAFQTLQVLVAAIPGELLQLAGGFAYGTWEGAFYSLIGISIGSTVAFFIARVLGYPFLKMFVPRQTFARYKFLFSRRRGIIIIFILFLIPGFPKDILSYLAGITPLRAPHFIISSTAARFPGILVSSYIGANLQQRNITEVVIAASIAVVVFVLALIYRRQLIGWAGQFSRSRKSHSNKTEIN</sequence>
<keyword evidence="9" id="KW-1185">Reference proteome</keyword>
<organism evidence="8 9">
    <name type="scientific">Syntrophomonas zehnderi OL-4</name>
    <dbReference type="NCBI Taxonomy" id="690567"/>
    <lineage>
        <taxon>Bacteria</taxon>
        <taxon>Bacillati</taxon>
        <taxon>Bacillota</taxon>
        <taxon>Clostridia</taxon>
        <taxon>Eubacteriales</taxon>
        <taxon>Syntrophomonadaceae</taxon>
        <taxon>Syntrophomonas</taxon>
    </lineage>
</organism>
<dbReference type="OrthoDB" id="3173541at2"/>